<dbReference type="Gene3D" id="6.10.340.10">
    <property type="match status" value="1"/>
</dbReference>
<keyword evidence="7" id="KW-0547">Nucleotide-binding</keyword>
<dbReference type="PANTHER" id="PTHR45528">
    <property type="entry name" value="SENSOR HISTIDINE KINASE CPXA"/>
    <property type="match status" value="1"/>
</dbReference>
<feature type="domain" description="GGDEF" evidence="14">
    <location>
        <begin position="289"/>
        <end position="444"/>
    </location>
</feature>
<proteinExistence type="predicted"/>
<dbReference type="InterPro" id="IPR029787">
    <property type="entry name" value="Nucleotide_cyclase"/>
</dbReference>
<dbReference type="InterPro" id="IPR003660">
    <property type="entry name" value="HAMP_dom"/>
</dbReference>
<keyword evidence="16" id="KW-1185">Reference proteome</keyword>
<evidence type="ECO:0000259" key="13">
    <source>
        <dbReference type="PROSITE" id="PS50885"/>
    </source>
</evidence>
<sequence>MNATNGSTTTIKSKSYTRLSIIRKIIVGYSAMALFSIAALGFSINGLVSLHRTAKEIARTDLVFISNLQRLRESLVAQERYAGKFLILGSSEFRDFFNSRSQEFWKILNAMQREKNIPELPSLSALYTKYQAASIEVFANKESDPQPMQKVGVQTLAAIDAISVNEQKRLNSKLEDADRREESTLNLTLILSFTGFLLATAVAVFVTYSISSAIRKLKTATHRIAEGEFDYDPQIPEGDEIGDLARDFTHMAVRLKELEQMSLDASPLTRLPGNIAIERILNKRLLSDEPFAVCYADLDNFKAYNDRYGYIKGSELIKLTGEIIYEEASKYGGVDCFIGHVGGDDFVLVLSEDNFDQVCDAITARFDREIVAHYSTEDAERGAIEGKDRYGVQRIFPLMTISIAVLVCQQGEYDSAVEIARTAAQIKDHVKVQPGSNYFVNRRKLNR</sequence>
<reference evidence="15 16" key="1">
    <citation type="submission" date="2021-05" db="EMBL/GenBank/DDBJ databases">
        <title>The draft genome of Geobacter pelophilus DSM 12255.</title>
        <authorList>
            <person name="Xu Z."/>
            <person name="Masuda Y."/>
            <person name="Itoh H."/>
            <person name="Senoo K."/>
        </authorList>
    </citation>
    <scope>NUCLEOTIDE SEQUENCE [LARGE SCALE GENOMIC DNA]</scope>
    <source>
        <strain evidence="15 16">DSM 12255</strain>
    </source>
</reference>
<dbReference type="EC" id="2.7.13.3" evidence="3"/>
<comment type="catalytic activity">
    <reaction evidence="1">
        <text>ATP + protein L-histidine = ADP + protein N-phospho-L-histidine.</text>
        <dbReference type="EC" id="2.7.13.3"/>
    </reaction>
</comment>
<dbReference type="SUPFAM" id="SSF158472">
    <property type="entry name" value="HAMP domain-like"/>
    <property type="match status" value="1"/>
</dbReference>
<keyword evidence="12" id="KW-1133">Transmembrane helix</keyword>
<dbReference type="AlphaFoldDB" id="A0AAW4L163"/>
<evidence type="ECO:0000313" key="16">
    <source>
        <dbReference type="Proteomes" id="UP000811899"/>
    </source>
</evidence>
<keyword evidence="5" id="KW-0597">Phosphoprotein</keyword>
<dbReference type="GO" id="GO:0005524">
    <property type="term" value="F:ATP binding"/>
    <property type="evidence" value="ECO:0007669"/>
    <property type="project" value="UniProtKB-KW"/>
</dbReference>
<comment type="subcellular location">
    <subcellularLocation>
        <location evidence="2">Cell membrane</location>
        <topology evidence="2">Multi-pass membrane protein</topology>
    </subcellularLocation>
</comment>
<evidence type="ECO:0000313" key="15">
    <source>
        <dbReference type="EMBL" id="MBT0662693.1"/>
    </source>
</evidence>
<dbReference type="Proteomes" id="UP000811899">
    <property type="component" value="Unassembled WGS sequence"/>
</dbReference>
<feature type="transmembrane region" description="Helical" evidence="12">
    <location>
        <begin position="21"/>
        <end position="44"/>
    </location>
</feature>
<dbReference type="PROSITE" id="PS50887">
    <property type="entry name" value="GGDEF"/>
    <property type="match status" value="1"/>
</dbReference>
<dbReference type="CDD" id="cd06225">
    <property type="entry name" value="HAMP"/>
    <property type="match status" value="1"/>
</dbReference>
<dbReference type="SUPFAM" id="SSF55073">
    <property type="entry name" value="Nucleotide cyclase"/>
    <property type="match status" value="1"/>
</dbReference>
<name>A0AAW4L163_9BACT</name>
<dbReference type="InterPro" id="IPR000160">
    <property type="entry name" value="GGDEF_dom"/>
</dbReference>
<evidence type="ECO:0000256" key="2">
    <source>
        <dbReference type="ARBA" id="ARBA00004651"/>
    </source>
</evidence>
<evidence type="ECO:0000256" key="8">
    <source>
        <dbReference type="ARBA" id="ARBA00022777"/>
    </source>
</evidence>
<organism evidence="15 16">
    <name type="scientific">Geoanaerobacter pelophilus</name>
    <dbReference type="NCBI Taxonomy" id="60036"/>
    <lineage>
        <taxon>Bacteria</taxon>
        <taxon>Pseudomonadati</taxon>
        <taxon>Thermodesulfobacteriota</taxon>
        <taxon>Desulfuromonadia</taxon>
        <taxon>Geobacterales</taxon>
        <taxon>Geobacteraceae</taxon>
        <taxon>Geoanaerobacter</taxon>
    </lineage>
</organism>
<evidence type="ECO:0000256" key="6">
    <source>
        <dbReference type="ARBA" id="ARBA00022679"/>
    </source>
</evidence>
<keyword evidence="4" id="KW-1003">Cell membrane</keyword>
<evidence type="ECO:0000256" key="12">
    <source>
        <dbReference type="SAM" id="Phobius"/>
    </source>
</evidence>
<keyword evidence="6" id="KW-0808">Transferase</keyword>
<keyword evidence="10" id="KW-0902">Two-component regulatory system</keyword>
<evidence type="ECO:0000256" key="11">
    <source>
        <dbReference type="ARBA" id="ARBA00023136"/>
    </source>
</evidence>
<evidence type="ECO:0000256" key="1">
    <source>
        <dbReference type="ARBA" id="ARBA00000085"/>
    </source>
</evidence>
<evidence type="ECO:0000256" key="10">
    <source>
        <dbReference type="ARBA" id="ARBA00023012"/>
    </source>
</evidence>
<keyword evidence="8" id="KW-0418">Kinase</keyword>
<evidence type="ECO:0000256" key="4">
    <source>
        <dbReference type="ARBA" id="ARBA00022475"/>
    </source>
</evidence>
<dbReference type="GO" id="GO:0004673">
    <property type="term" value="F:protein histidine kinase activity"/>
    <property type="evidence" value="ECO:0007669"/>
    <property type="project" value="UniProtKB-EC"/>
</dbReference>
<feature type="domain" description="HAMP" evidence="13">
    <location>
        <begin position="208"/>
        <end position="260"/>
    </location>
</feature>
<dbReference type="GO" id="GO:0005886">
    <property type="term" value="C:plasma membrane"/>
    <property type="evidence" value="ECO:0007669"/>
    <property type="project" value="UniProtKB-SubCell"/>
</dbReference>
<dbReference type="InterPro" id="IPR050398">
    <property type="entry name" value="HssS/ArlS-like"/>
</dbReference>
<evidence type="ECO:0000259" key="14">
    <source>
        <dbReference type="PROSITE" id="PS50887"/>
    </source>
</evidence>
<dbReference type="Pfam" id="PF00672">
    <property type="entry name" value="HAMP"/>
    <property type="match status" value="1"/>
</dbReference>
<dbReference type="RefSeq" id="WP_214169495.1">
    <property type="nucleotide sequence ID" value="NZ_JAHCVJ010000001.1"/>
</dbReference>
<dbReference type="EMBL" id="JAHCVJ010000001">
    <property type="protein sequence ID" value="MBT0662693.1"/>
    <property type="molecule type" value="Genomic_DNA"/>
</dbReference>
<dbReference type="SMART" id="SM00304">
    <property type="entry name" value="HAMP"/>
    <property type="match status" value="1"/>
</dbReference>
<gene>
    <name evidence="15" type="ORF">KI809_00115</name>
</gene>
<evidence type="ECO:0000256" key="3">
    <source>
        <dbReference type="ARBA" id="ARBA00012438"/>
    </source>
</evidence>
<dbReference type="Gene3D" id="3.30.70.270">
    <property type="match status" value="1"/>
</dbReference>
<dbReference type="PROSITE" id="PS50885">
    <property type="entry name" value="HAMP"/>
    <property type="match status" value="1"/>
</dbReference>
<dbReference type="GO" id="GO:0000160">
    <property type="term" value="P:phosphorelay signal transduction system"/>
    <property type="evidence" value="ECO:0007669"/>
    <property type="project" value="UniProtKB-KW"/>
</dbReference>
<dbReference type="SMART" id="SM00267">
    <property type="entry name" value="GGDEF"/>
    <property type="match status" value="1"/>
</dbReference>
<evidence type="ECO:0000256" key="9">
    <source>
        <dbReference type="ARBA" id="ARBA00022840"/>
    </source>
</evidence>
<dbReference type="InterPro" id="IPR043128">
    <property type="entry name" value="Rev_trsase/Diguanyl_cyclase"/>
</dbReference>
<evidence type="ECO:0000256" key="5">
    <source>
        <dbReference type="ARBA" id="ARBA00022553"/>
    </source>
</evidence>
<comment type="caution">
    <text evidence="15">The sequence shown here is derived from an EMBL/GenBank/DDBJ whole genome shotgun (WGS) entry which is preliminary data.</text>
</comment>
<feature type="transmembrane region" description="Helical" evidence="12">
    <location>
        <begin position="187"/>
        <end position="208"/>
    </location>
</feature>
<dbReference type="CDD" id="cd01949">
    <property type="entry name" value="GGDEF"/>
    <property type="match status" value="1"/>
</dbReference>
<accession>A0AAW4L163</accession>
<dbReference type="NCBIfam" id="TIGR00254">
    <property type="entry name" value="GGDEF"/>
    <property type="match status" value="1"/>
</dbReference>
<protein>
    <recommendedName>
        <fullName evidence="3">histidine kinase</fullName>
        <ecNumber evidence="3">2.7.13.3</ecNumber>
    </recommendedName>
</protein>
<keyword evidence="12" id="KW-0812">Transmembrane</keyword>
<keyword evidence="11 12" id="KW-0472">Membrane</keyword>
<dbReference type="PANTHER" id="PTHR45528:SF1">
    <property type="entry name" value="SENSOR HISTIDINE KINASE CPXA"/>
    <property type="match status" value="1"/>
</dbReference>
<dbReference type="Pfam" id="PF00990">
    <property type="entry name" value="GGDEF"/>
    <property type="match status" value="1"/>
</dbReference>
<keyword evidence="9" id="KW-0067">ATP-binding</keyword>
<evidence type="ECO:0000256" key="7">
    <source>
        <dbReference type="ARBA" id="ARBA00022741"/>
    </source>
</evidence>